<evidence type="ECO:0000313" key="2">
    <source>
        <dbReference type="EMBL" id="KAH8033907.1"/>
    </source>
</evidence>
<comment type="caution">
    <text evidence="2">The sequence shown here is derived from an EMBL/GenBank/DDBJ whole genome shotgun (WGS) entry which is preliminary data.</text>
</comment>
<dbReference type="AlphaFoldDB" id="A0A9J6EHF0"/>
<accession>A0A9J6EHF0</accession>
<organism evidence="2 3">
    <name type="scientific">Rhipicephalus microplus</name>
    <name type="common">Cattle tick</name>
    <name type="synonym">Boophilus microplus</name>
    <dbReference type="NCBI Taxonomy" id="6941"/>
    <lineage>
        <taxon>Eukaryota</taxon>
        <taxon>Metazoa</taxon>
        <taxon>Ecdysozoa</taxon>
        <taxon>Arthropoda</taxon>
        <taxon>Chelicerata</taxon>
        <taxon>Arachnida</taxon>
        <taxon>Acari</taxon>
        <taxon>Parasitiformes</taxon>
        <taxon>Ixodida</taxon>
        <taxon>Ixodoidea</taxon>
        <taxon>Ixodidae</taxon>
        <taxon>Rhipicephalinae</taxon>
        <taxon>Rhipicephalus</taxon>
        <taxon>Boophilus</taxon>
    </lineage>
</organism>
<keyword evidence="1" id="KW-1133">Transmembrane helix</keyword>
<proteinExistence type="predicted"/>
<dbReference type="EMBL" id="JABSTU010000004">
    <property type="protein sequence ID" value="KAH8033907.1"/>
    <property type="molecule type" value="Genomic_DNA"/>
</dbReference>
<feature type="transmembrane region" description="Helical" evidence="1">
    <location>
        <begin position="6"/>
        <end position="23"/>
    </location>
</feature>
<dbReference type="Proteomes" id="UP000821866">
    <property type="component" value="Chromosome 2"/>
</dbReference>
<evidence type="ECO:0000256" key="1">
    <source>
        <dbReference type="SAM" id="Phobius"/>
    </source>
</evidence>
<reference evidence="2" key="2">
    <citation type="submission" date="2021-09" db="EMBL/GenBank/DDBJ databases">
        <authorList>
            <person name="Jia N."/>
            <person name="Wang J."/>
            <person name="Shi W."/>
            <person name="Du L."/>
            <person name="Sun Y."/>
            <person name="Zhan W."/>
            <person name="Jiang J."/>
            <person name="Wang Q."/>
            <person name="Zhang B."/>
            <person name="Ji P."/>
            <person name="Sakyi L.B."/>
            <person name="Cui X."/>
            <person name="Yuan T."/>
            <person name="Jiang B."/>
            <person name="Yang W."/>
            <person name="Lam T.T.-Y."/>
            <person name="Chang Q."/>
            <person name="Ding S."/>
            <person name="Wang X."/>
            <person name="Zhu J."/>
            <person name="Ruan X."/>
            <person name="Zhao L."/>
            <person name="Wei J."/>
            <person name="Que T."/>
            <person name="Du C."/>
            <person name="Cheng J."/>
            <person name="Dai P."/>
            <person name="Han X."/>
            <person name="Huang E."/>
            <person name="Gao Y."/>
            <person name="Liu J."/>
            <person name="Shao H."/>
            <person name="Ye R."/>
            <person name="Li L."/>
            <person name="Wei W."/>
            <person name="Wang X."/>
            <person name="Wang C."/>
            <person name="Huo Q."/>
            <person name="Li W."/>
            <person name="Guo W."/>
            <person name="Chen H."/>
            <person name="Chen S."/>
            <person name="Zhou L."/>
            <person name="Zhou L."/>
            <person name="Ni X."/>
            <person name="Tian J."/>
            <person name="Zhou Y."/>
            <person name="Sheng Y."/>
            <person name="Liu T."/>
            <person name="Pan Y."/>
            <person name="Xia L."/>
            <person name="Li J."/>
            <person name="Zhao F."/>
            <person name="Cao W."/>
        </authorList>
    </citation>
    <scope>NUCLEOTIDE SEQUENCE</scope>
    <source>
        <strain evidence="2">Rmic-2018</strain>
        <tissue evidence="2">Larvae</tissue>
    </source>
</reference>
<reference evidence="2" key="1">
    <citation type="journal article" date="2020" name="Cell">
        <title>Large-Scale Comparative Analyses of Tick Genomes Elucidate Their Genetic Diversity and Vector Capacities.</title>
        <authorList>
            <consortium name="Tick Genome and Microbiome Consortium (TIGMIC)"/>
            <person name="Jia N."/>
            <person name="Wang J."/>
            <person name="Shi W."/>
            <person name="Du L."/>
            <person name="Sun Y."/>
            <person name="Zhan W."/>
            <person name="Jiang J.F."/>
            <person name="Wang Q."/>
            <person name="Zhang B."/>
            <person name="Ji P."/>
            <person name="Bell-Sakyi L."/>
            <person name="Cui X.M."/>
            <person name="Yuan T.T."/>
            <person name="Jiang B.G."/>
            <person name="Yang W.F."/>
            <person name="Lam T.T."/>
            <person name="Chang Q.C."/>
            <person name="Ding S.J."/>
            <person name="Wang X.J."/>
            <person name="Zhu J.G."/>
            <person name="Ruan X.D."/>
            <person name="Zhao L."/>
            <person name="Wei J.T."/>
            <person name="Ye R.Z."/>
            <person name="Que T.C."/>
            <person name="Du C.H."/>
            <person name="Zhou Y.H."/>
            <person name="Cheng J.X."/>
            <person name="Dai P.F."/>
            <person name="Guo W.B."/>
            <person name="Han X.H."/>
            <person name="Huang E.J."/>
            <person name="Li L.F."/>
            <person name="Wei W."/>
            <person name="Gao Y.C."/>
            <person name="Liu J.Z."/>
            <person name="Shao H.Z."/>
            <person name="Wang X."/>
            <person name="Wang C.C."/>
            <person name="Yang T.C."/>
            <person name="Huo Q.B."/>
            <person name="Li W."/>
            <person name="Chen H.Y."/>
            <person name="Chen S.E."/>
            <person name="Zhou L.G."/>
            <person name="Ni X.B."/>
            <person name="Tian J.H."/>
            <person name="Sheng Y."/>
            <person name="Liu T."/>
            <person name="Pan Y.S."/>
            <person name="Xia L.Y."/>
            <person name="Li J."/>
            <person name="Zhao F."/>
            <person name="Cao W.C."/>
        </authorList>
    </citation>
    <scope>NUCLEOTIDE SEQUENCE</scope>
    <source>
        <strain evidence="2">Rmic-2018</strain>
    </source>
</reference>
<evidence type="ECO:0000313" key="3">
    <source>
        <dbReference type="Proteomes" id="UP000821866"/>
    </source>
</evidence>
<protein>
    <submittedName>
        <fullName evidence="2">Uncharacterized protein</fullName>
    </submittedName>
</protein>
<sequence length="274" mass="30052">MALIQPLITIIVHILCPMNWRSLAIKWPLRQKTPYIIIIIIVLFWLPLVVHSGRPVDTPAKQLQFPEDCGFSTDLSACADTPELSRPFGTSSSSKTLFLSSNKSGNSERQCFSGRGGSTTVAMAYELRFHVIQVLYVLSRECTNALCSLLLGCGDVEANPEPPKKTPGPLDDVENNTASSDARHKEVMAMLSKISARCDSSAVEQSNLAKAIDEVKANQQLVASKLCEIERRLSTVELRTNSVVDIEKESQVMNEAVDSITQTNDALVSCLNDL</sequence>
<keyword evidence="1" id="KW-0472">Membrane</keyword>
<name>A0A9J6EHF0_RHIMP</name>
<gene>
    <name evidence="2" type="ORF">HPB51_017605</name>
</gene>
<feature type="transmembrane region" description="Helical" evidence="1">
    <location>
        <begin position="35"/>
        <end position="53"/>
    </location>
</feature>
<keyword evidence="1" id="KW-0812">Transmembrane</keyword>
<keyword evidence="3" id="KW-1185">Reference proteome</keyword>